<evidence type="ECO:0000256" key="4">
    <source>
        <dbReference type="PROSITE-ProRule" id="PRU00146"/>
    </source>
</evidence>
<dbReference type="InterPro" id="IPR011011">
    <property type="entry name" value="Znf_FYVE_PHD"/>
</dbReference>
<evidence type="ECO:0000256" key="3">
    <source>
        <dbReference type="ARBA" id="ARBA00022833"/>
    </source>
</evidence>
<dbReference type="Gene3D" id="3.30.40.10">
    <property type="entry name" value="Zinc/RING finger domain, C3HC4 (zinc finger)"/>
    <property type="match status" value="1"/>
</dbReference>
<protein>
    <recommendedName>
        <fullName evidence="5">PHD-type domain-containing protein</fullName>
    </recommendedName>
</protein>
<dbReference type="STRING" id="2903.R1EGR0"/>
<dbReference type="EnsemblProtists" id="EOD22166">
    <property type="protein sequence ID" value="EOD22166"/>
    <property type="gene ID" value="EMIHUDRAFT_354688"/>
</dbReference>
<dbReference type="KEGG" id="ehx:EMIHUDRAFT_354688"/>
<dbReference type="PROSITE" id="PS50016">
    <property type="entry name" value="ZF_PHD_2"/>
    <property type="match status" value="1"/>
</dbReference>
<feature type="domain" description="PHD-type" evidence="5">
    <location>
        <begin position="17"/>
        <end position="70"/>
    </location>
</feature>
<dbReference type="PANTHER" id="PTHR46508:SF3">
    <property type="entry name" value="ACYL-COA N-ACYLTRANSFERASE WITH RING_FYVE_PHD-TYPE ZINC FINGER PROTEIN"/>
    <property type="match status" value="1"/>
</dbReference>
<dbReference type="KEGG" id="ehx:EMIHUDRAFT_373476"/>
<evidence type="ECO:0000313" key="7">
    <source>
        <dbReference type="Proteomes" id="UP000013827"/>
    </source>
</evidence>
<evidence type="ECO:0000313" key="6">
    <source>
        <dbReference type="EnsemblProtists" id="EOD22166"/>
    </source>
</evidence>
<dbReference type="EnsemblProtists" id="EOD33006">
    <property type="protein sequence ID" value="EOD33006"/>
    <property type="gene ID" value="EMIHUDRAFT_373476"/>
</dbReference>
<dbReference type="GeneID" id="17278280"/>
<dbReference type="SMART" id="SM00249">
    <property type="entry name" value="PHD"/>
    <property type="match status" value="1"/>
</dbReference>
<keyword evidence="3" id="KW-0862">Zinc</keyword>
<dbReference type="Pfam" id="PF00628">
    <property type="entry name" value="PHD"/>
    <property type="match status" value="1"/>
</dbReference>
<dbReference type="AlphaFoldDB" id="A0A0D3JF81"/>
<proteinExistence type="predicted"/>
<dbReference type="InterPro" id="IPR019786">
    <property type="entry name" value="Zinc_finger_PHD-type_CS"/>
</dbReference>
<dbReference type="SUPFAM" id="SSF57903">
    <property type="entry name" value="FYVE/PHD zinc finger"/>
    <property type="match status" value="1"/>
</dbReference>
<sequence>MEVVAAGSLPAEEDPAEDECAVCGDGGKLICCDVCPRVYHARCLTPAQGEQLKLLAAQDDDWWCPHCVRVSRVGFVMQRILSSRAPKRTVSSLLYDFVSDPQHDREEHWEAIKEARAGTAEGPG</sequence>
<accession>A0A0D3JF81</accession>
<dbReference type="RefSeq" id="XP_005785435.1">
    <property type="nucleotide sequence ID" value="XM_005785378.1"/>
</dbReference>
<dbReference type="GeneID" id="17267713"/>
<dbReference type="InterPro" id="IPR013083">
    <property type="entry name" value="Znf_RING/FYVE/PHD"/>
</dbReference>
<dbReference type="RefSeq" id="XP_005774595.1">
    <property type="nucleotide sequence ID" value="XM_005774538.1"/>
</dbReference>
<evidence type="ECO:0000256" key="1">
    <source>
        <dbReference type="ARBA" id="ARBA00022723"/>
    </source>
</evidence>
<dbReference type="GO" id="GO:0008270">
    <property type="term" value="F:zinc ion binding"/>
    <property type="evidence" value="ECO:0007669"/>
    <property type="project" value="UniProtKB-KW"/>
</dbReference>
<evidence type="ECO:0000256" key="2">
    <source>
        <dbReference type="ARBA" id="ARBA00022771"/>
    </source>
</evidence>
<reference evidence="6" key="2">
    <citation type="submission" date="2024-10" db="UniProtKB">
        <authorList>
            <consortium name="EnsemblProtists"/>
        </authorList>
    </citation>
    <scope>IDENTIFICATION</scope>
</reference>
<reference evidence="7" key="1">
    <citation type="journal article" date="2013" name="Nature">
        <title>Pan genome of the phytoplankton Emiliania underpins its global distribution.</title>
        <authorList>
            <person name="Read B.A."/>
            <person name="Kegel J."/>
            <person name="Klute M.J."/>
            <person name="Kuo A."/>
            <person name="Lefebvre S.C."/>
            <person name="Maumus F."/>
            <person name="Mayer C."/>
            <person name="Miller J."/>
            <person name="Monier A."/>
            <person name="Salamov A."/>
            <person name="Young J."/>
            <person name="Aguilar M."/>
            <person name="Claverie J.M."/>
            <person name="Frickenhaus S."/>
            <person name="Gonzalez K."/>
            <person name="Herman E.K."/>
            <person name="Lin Y.C."/>
            <person name="Napier J."/>
            <person name="Ogata H."/>
            <person name="Sarno A.F."/>
            <person name="Shmutz J."/>
            <person name="Schroeder D."/>
            <person name="de Vargas C."/>
            <person name="Verret F."/>
            <person name="von Dassow P."/>
            <person name="Valentin K."/>
            <person name="Van de Peer Y."/>
            <person name="Wheeler G."/>
            <person name="Dacks J.B."/>
            <person name="Delwiche C.F."/>
            <person name="Dyhrman S.T."/>
            <person name="Glockner G."/>
            <person name="John U."/>
            <person name="Richards T."/>
            <person name="Worden A.Z."/>
            <person name="Zhang X."/>
            <person name="Grigoriev I.V."/>
            <person name="Allen A.E."/>
            <person name="Bidle K."/>
            <person name="Borodovsky M."/>
            <person name="Bowler C."/>
            <person name="Brownlee C."/>
            <person name="Cock J.M."/>
            <person name="Elias M."/>
            <person name="Gladyshev V.N."/>
            <person name="Groth M."/>
            <person name="Guda C."/>
            <person name="Hadaegh A."/>
            <person name="Iglesias-Rodriguez M.D."/>
            <person name="Jenkins J."/>
            <person name="Jones B.M."/>
            <person name="Lawson T."/>
            <person name="Leese F."/>
            <person name="Lindquist E."/>
            <person name="Lobanov A."/>
            <person name="Lomsadze A."/>
            <person name="Malik S.B."/>
            <person name="Marsh M.E."/>
            <person name="Mackinder L."/>
            <person name="Mock T."/>
            <person name="Mueller-Roeber B."/>
            <person name="Pagarete A."/>
            <person name="Parker M."/>
            <person name="Probert I."/>
            <person name="Quesneville H."/>
            <person name="Raines C."/>
            <person name="Rensing S.A."/>
            <person name="Riano-Pachon D.M."/>
            <person name="Richier S."/>
            <person name="Rokitta S."/>
            <person name="Shiraiwa Y."/>
            <person name="Soanes D.M."/>
            <person name="van der Giezen M."/>
            <person name="Wahlund T.M."/>
            <person name="Williams B."/>
            <person name="Wilson W."/>
            <person name="Wolfe G."/>
            <person name="Wurch L.L."/>
        </authorList>
    </citation>
    <scope>NUCLEOTIDE SEQUENCE</scope>
</reference>
<dbReference type="PaxDb" id="2903-EOD22166"/>
<keyword evidence="2 4" id="KW-0863">Zinc-finger</keyword>
<dbReference type="InterPro" id="IPR019787">
    <property type="entry name" value="Znf_PHD-finger"/>
</dbReference>
<dbReference type="eggNOG" id="KOG2177">
    <property type="taxonomic scope" value="Eukaryota"/>
</dbReference>
<name>A0A0D3JF81_EMIH1</name>
<organism evidence="6 7">
    <name type="scientific">Emiliania huxleyi (strain CCMP1516)</name>
    <dbReference type="NCBI Taxonomy" id="280463"/>
    <lineage>
        <taxon>Eukaryota</taxon>
        <taxon>Haptista</taxon>
        <taxon>Haptophyta</taxon>
        <taxon>Prymnesiophyceae</taxon>
        <taxon>Isochrysidales</taxon>
        <taxon>Noelaerhabdaceae</taxon>
        <taxon>Emiliania</taxon>
    </lineage>
</organism>
<dbReference type="InterPro" id="IPR001965">
    <property type="entry name" value="Znf_PHD"/>
</dbReference>
<dbReference type="PROSITE" id="PS01359">
    <property type="entry name" value="ZF_PHD_1"/>
    <property type="match status" value="1"/>
</dbReference>
<dbReference type="HOGENOM" id="CLU_2008239_0_0_1"/>
<evidence type="ECO:0000259" key="5">
    <source>
        <dbReference type="PROSITE" id="PS50016"/>
    </source>
</evidence>
<keyword evidence="1" id="KW-0479">Metal-binding</keyword>
<dbReference type="Proteomes" id="UP000013827">
    <property type="component" value="Unassembled WGS sequence"/>
</dbReference>
<dbReference type="PANTHER" id="PTHR46508">
    <property type="entry name" value="PHD FINGER FAMILY PROTEIN"/>
    <property type="match status" value="1"/>
</dbReference>
<keyword evidence="7" id="KW-1185">Reference proteome</keyword>